<feature type="chain" id="PRO_5045129930" evidence="2">
    <location>
        <begin position="22"/>
        <end position="61"/>
    </location>
</feature>
<feature type="region of interest" description="Disordered" evidence="1">
    <location>
        <begin position="37"/>
        <end position="61"/>
    </location>
</feature>
<feature type="signal peptide" evidence="2">
    <location>
        <begin position="1"/>
        <end position="21"/>
    </location>
</feature>
<evidence type="ECO:0000313" key="3">
    <source>
        <dbReference type="EMBL" id="MCE8020106.1"/>
    </source>
</evidence>
<accession>A0ABS9AEF0</accession>
<name>A0ABS9AEF0_9GAMM</name>
<gene>
    <name evidence="3" type="ORF">HOP51_08250</name>
</gene>
<sequence length="61" mass="6534">MKMSALVAAVTAASLASSAWALDYDELRARANRVMGSVQSTPEEDIENPVAKLGHASLFER</sequence>
<evidence type="ECO:0000256" key="2">
    <source>
        <dbReference type="SAM" id="SignalP"/>
    </source>
</evidence>
<reference evidence="3 4" key="1">
    <citation type="journal article" date="2021" name="Front. Microbiol.">
        <title>Aerobic Denitrification and Heterotrophic Sulfur Oxidation in the Genus Halomonas Revealed by Six Novel Species Characterizations and Genome-Based Analysis.</title>
        <authorList>
            <person name="Wang L."/>
            <person name="Shao Z."/>
        </authorList>
    </citation>
    <scope>NUCLEOTIDE SEQUENCE [LARGE SCALE GENOMIC DNA]</scope>
    <source>
        <strain evidence="3 4">MCCC 1A11036</strain>
    </source>
</reference>
<evidence type="ECO:0000256" key="1">
    <source>
        <dbReference type="SAM" id="MobiDB-lite"/>
    </source>
</evidence>
<organism evidence="3 4">
    <name type="scientific">Billgrantia zhangzhouensis</name>
    <dbReference type="NCBI Taxonomy" id="2733481"/>
    <lineage>
        <taxon>Bacteria</taxon>
        <taxon>Pseudomonadati</taxon>
        <taxon>Pseudomonadota</taxon>
        <taxon>Gammaproteobacteria</taxon>
        <taxon>Oceanospirillales</taxon>
        <taxon>Halomonadaceae</taxon>
        <taxon>Billgrantia</taxon>
    </lineage>
</organism>
<comment type="caution">
    <text evidence="3">The sequence shown here is derived from an EMBL/GenBank/DDBJ whole genome shotgun (WGS) entry which is preliminary data.</text>
</comment>
<protein>
    <submittedName>
        <fullName evidence="3">Uncharacterized protein</fullName>
    </submittedName>
</protein>
<dbReference type="EMBL" id="JABFTT010000005">
    <property type="protein sequence ID" value="MCE8020106.1"/>
    <property type="molecule type" value="Genomic_DNA"/>
</dbReference>
<evidence type="ECO:0000313" key="4">
    <source>
        <dbReference type="Proteomes" id="UP001320122"/>
    </source>
</evidence>
<dbReference type="Proteomes" id="UP001320122">
    <property type="component" value="Unassembled WGS sequence"/>
</dbReference>
<proteinExistence type="predicted"/>
<dbReference type="RefSeq" id="WP_234273471.1">
    <property type="nucleotide sequence ID" value="NZ_JABFTT010000005.1"/>
</dbReference>
<keyword evidence="2" id="KW-0732">Signal</keyword>
<keyword evidence="4" id="KW-1185">Reference proteome</keyword>